<dbReference type="AlphaFoldDB" id="A0A8B8SXU5"/>
<keyword evidence="3" id="KW-0472">Membrane</keyword>
<protein>
    <submittedName>
        <fullName evidence="3">Transmembrane protein 250 isoform X1</fullName>
    </submittedName>
</protein>
<dbReference type="CTD" id="90120"/>
<evidence type="ECO:0000256" key="1">
    <source>
        <dbReference type="SAM" id="MobiDB-lite"/>
    </source>
</evidence>
<dbReference type="RefSeq" id="XP_032334654.1">
    <property type="nucleotide sequence ID" value="XM_032478763.1"/>
</dbReference>
<organism evidence="2 3">
    <name type="scientific">Camelus ferus</name>
    <name type="common">Wild bactrian camel</name>
    <name type="synonym">Camelus bactrianus ferus</name>
    <dbReference type="NCBI Taxonomy" id="419612"/>
    <lineage>
        <taxon>Eukaryota</taxon>
        <taxon>Metazoa</taxon>
        <taxon>Chordata</taxon>
        <taxon>Craniata</taxon>
        <taxon>Vertebrata</taxon>
        <taxon>Euteleostomi</taxon>
        <taxon>Mammalia</taxon>
        <taxon>Eutheria</taxon>
        <taxon>Laurasiatheria</taxon>
        <taxon>Artiodactyla</taxon>
        <taxon>Tylopoda</taxon>
        <taxon>Camelidae</taxon>
        <taxon>Camelus</taxon>
    </lineage>
</organism>
<feature type="compositionally biased region" description="Low complexity" evidence="1">
    <location>
        <begin position="91"/>
        <end position="101"/>
    </location>
</feature>
<evidence type="ECO:0000313" key="2">
    <source>
        <dbReference type="Proteomes" id="UP000694856"/>
    </source>
</evidence>
<name>A0A8B8SXU5_CAMFR</name>
<proteinExistence type="predicted"/>
<dbReference type="GeneID" id="102509194"/>
<sequence length="143" mass="14767">MGGAPPSHARTHAPPPLGSAEFWVLRVGAELGEGRRSRCRRRRRGREESPTVAAEGRRYGSHAGPNAAGRRAREPPAGRGGPGQGRVSVLAAPSAACFRPAPAAPRDRGPGGSGRRRGEGTRAPSPVMIPPAISSHPQAALAL</sequence>
<gene>
    <name evidence="3" type="primary">TMEM250</name>
</gene>
<keyword evidence="2" id="KW-1185">Reference proteome</keyword>
<evidence type="ECO:0000313" key="3">
    <source>
        <dbReference type="RefSeq" id="XP_032334654.1"/>
    </source>
</evidence>
<keyword evidence="3" id="KW-0812">Transmembrane</keyword>
<dbReference type="Proteomes" id="UP000694856">
    <property type="component" value="Chromosome 4"/>
</dbReference>
<reference evidence="3" key="1">
    <citation type="submission" date="2025-08" db="UniProtKB">
        <authorList>
            <consortium name="RefSeq"/>
        </authorList>
    </citation>
    <scope>IDENTIFICATION</scope>
    <source>
        <tissue evidence="3">Ear skin</tissue>
    </source>
</reference>
<accession>A0A8B8SXU5</accession>
<feature type="region of interest" description="Disordered" evidence="1">
    <location>
        <begin position="31"/>
        <end position="143"/>
    </location>
</feature>